<dbReference type="PANTHER" id="PTHR10622:SF12">
    <property type="entry name" value="HET DOMAIN-CONTAINING PROTEIN"/>
    <property type="match status" value="1"/>
</dbReference>
<dbReference type="InterPro" id="IPR010730">
    <property type="entry name" value="HET"/>
</dbReference>
<dbReference type="AlphaFoldDB" id="A0A178ZP52"/>
<evidence type="ECO:0000259" key="2">
    <source>
        <dbReference type="Pfam" id="PF26640"/>
    </source>
</evidence>
<dbReference type="Proteomes" id="UP000078343">
    <property type="component" value="Unassembled WGS sequence"/>
</dbReference>
<organism evidence="3 4">
    <name type="scientific">Fonsecaea erecta</name>
    <dbReference type="NCBI Taxonomy" id="1367422"/>
    <lineage>
        <taxon>Eukaryota</taxon>
        <taxon>Fungi</taxon>
        <taxon>Dikarya</taxon>
        <taxon>Ascomycota</taxon>
        <taxon>Pezizomycotina</taxon>
        <taxon>Eurotiomycetes</taxon>
        <taxon>Chaetothyriomycetidae</taxon>
        <taxon>Chaetothyriales</taxon>
        <taxon>Herpotrichiellaceae</taxon>
        <taxon>Fonsecaea</taxon>
    </lineage>
</organism>
<reference evidence="3 4" key="1">
    <citation type="submission" date="2016-04" db="EMBL/GenBank/DDBJ databases">
        <title>Draft genome of Fonsecaea erecta CBS 125763.</title>
        <authorList>
            <person name="Weiss V.A."/>
            <person name="Vicente V.A."/>
            <person name="Raittz R.T."/>
            <person name="Moreno L.F."/>
            <person name="De Souza E.M."/>
            <person name="Pedrosa F.O."/>
            <person name="Steffens M.B."/>
            <person name="Faoro H."/>
            <person name="Tadra-Sfeir M.Z."/>
            <person name="Najafzadeh M.J."/>
            <person name="Felipe M.S."/>
            <person name="Teixeira M."/>
            <person name="Sun J."/>
            <person name="Xi L."/>
            <person name="Gomes R."/>
            <person name="De Azevedo C.M."/>
            <person name="Salgado C.G."/>
            <person name="Da Silva M.B."/>
            <person name="Nascimento M.F."/>
            <person name="Queiroz-Telles F."/>
            <person name="Attili D.S."/>
            <person name="Gorbushina A."/>
        </authorList>
    </citation>
    <scope>NUCLEOTIDE SEQUENCE [LARGE SCALE GENOMIC DNA]</scope>
    <source>
        <strain evidence="3 4">CBS 125763</strain>
    </source>
</reference>
<accession>A0A178ZP52</accession>
<feature type="domain" description="DUF8212" evidence="2">
    <location>
        <begin position="226"/>
        <end position="253"/>
    </location>
</feature>
<evidence type="ECO:0000259" key="1">
    <source>
        <dbReference type="Pfam" id="PF06985"/>
    </source>
</evidence>
<dbReference type="GeneID" id="30007961"/>
<dbReference type="Pfam" id="PF26640">
    <property type="entry name" value="DUF8212"/>
    <property type="match status" value="1"/>
</dbReference>
<proteinExistence type="predicted"/>
<dbReference type="InterPro" id="IPR058525">
    <property type="entry name" value="DUF8212"/>
</dbReference>
<evidence type="ECO:0000313" key="4">
    <source>
        <dbReference type="Proteomes" id="UP000078343"/>
    </source>
</evidence>
<dbReference type="EMBL" id="LVYI01000003">
    <property type="protein sequence ID" value="OAP61589.1"/>
    <property type="molecule type" value="Genomic_DNA"/>
</dbReference>
<feature type="domain" description="Heterokaryon incompatibility" evidence="1">
    <location>
        <begin position="22"/>
        <end position="123"/>
    </location>
</feature>
<dbReference type="STRING" id="1367422.A0A178ZP52"/>
<name>A0A178ZP52_9EURO</name>
<dbReference type="Pfam" id="PF06985">
    <property type="entry name" value="HET"/>
    <property type="match status" value="1"/>
</dbReference>
<evidence type="ECO:0000313" key="3">
    <source>
        <dbReference type="EMBL" id="OAP61589.1"/>
    </source>
</evidence>
<dbReference type="PANTHER" id="PTHR10622">
    <property type="entry name" value="HET DOMAIN-CONTAINING PROTEIN"/>
    <property type="match status" value="1"/>
</dbReference>
<keyword evidence="4" id="KW-1185">Reference proteome</keyword>
<sequence>MLLIDTETLKLESIVYPPAGSYAILSHTWGKEEINFHEWKCIESGGAEADKLKTKSGYAKIEMTCTMAKADGLKYAWVDTCCIDKSSSAELSEAINSMFKWYRDSHICYAYLSDLENASDLTQLQACRWFTRGWTLQELIAPQKVRFYDKWWVEAGTKAKFQDLLAQITQIDSDVLVNGHNLDFVPVGRKMSWAAARETSRVEDIAYCLLGIFNVNMPLLYGEGDRAFLRLQEEILKEHNDLSLFAWQNTSGTSLYRGIFAESPSEFSDCFDLKAPHERQSLGNEVSVTSNGLRAEGIFLPGQVDCCILDLGCCRNGTPSNPEWLYVQLKKVGETFVRVLPKYITAEKSRLLWWQGTRRTVHVRKSVHGQQLTEANYRISSVTMQFAESLRRHMRLGDVLPVQHWEADTTRFFGFESAHFVGIVPFTFETSPSAPRVRERLVLLCGVHKSFIRSWRLDSWAAIFHESRSGSSNARDHDNDNDDENKNNNLSAALVALAHGDDASLPADHRQNAVRDMLFAHFSDTYGVLRGMDKWNSVTIEDRSNNTTTATGTRTKKTRYVLSVEMHDVPVGNTWRATTATVNCEVVHVPVVPMSGVEKKKNLAAPTRSSTALVVQSEVRKVVELAAAPPLLVSIRPLKTRAATVGVI</sequence>
<protein>
    <recommendedName>
        <fullName evidence="5">Heterokaryon incompatibility domain-containing protein</fullName>
    </recommendedName>
</protein>
<dbReference type="OrthoDB" id="674604at2759"/>
<evidence type="ECO:0008006" key="5">
    <source>
        <dbReference type="Google" id="ProtNLM"/>
    </source>
</evidence>
<dbReference type="RefSeq" id="XP_018694956.1">
    <property type="nucleotide sequence ID" value="XM_018835306.1"/>
</dbReference>
<comment type="caution">
    <text evidence="3">The sequence shown here is derived from an EMBL/GenBank/DDBJ whole genome shotgun (WGS) entry which is preliminary data.</text>
</comment>
<gene>
    <name evidence="3" type="ORF">AYL99_03792</name>
</gene>